<dbReference type="GO" id="GO:0051082">
    <property type="term" value="F:unfolded protein binding"/>
    <property type="evidence" value="ECO:0007669"/>
    <property type="project" value="TreeGrafter"/>
</dbReference>
<name>A0A0M0J510_9EUKA</name>
<comment type="caution">
    <text evidence="3">The sequence shown here is derived from an EMBL/GenBank/DDBJ whole genome shotgun (WGS) entry which is preliminary data.</text>
</comment>
<dbReference type="PANTHER" id="PTHR43948:SF10">
    <property type="entry name" value="MRJ, ISOFORM E"/>
    <property type="match status" value="1"/>
</dbReference>
<dbReference type="GO" id="GO:0005634">
    <property type="term" value="C:nucleus"/>
    <property type="evidence" value="ECO:0007669"/>
    <property type="project" value="TreeGrafter"/>
</dbReference>
<dbReference type="AlphaFoldDB" id="A0A0M0J510"/>
<dbReference type="InterPro" id="IPR018253">
    <property type="entry name" value="DnaJ_domain_CS"/>
</dbReference>
<keyword evidence="4" id="KW-1185">Reference proteome</keyword>
<feature type="domain" description="J" evidence="2">
    <location>
        <begin position="8"/>
        <end position="75"/>
    </location>
</feature>
<dbReference type="Pfam" id="PF00226">
    <property type="entry name" value="DnaJ"/>
    <property type="match status" value="1"/>
</dbReference>
<gene>
    <name evidence="3" type="ORF">Ctob_001720</name>
</gene>
<organism evidence="3 4">
    <name type="scientific">Chrysochromulina tobinii</name>
    <dbReference type="NCBI Taxonomy" id="1460289"/>
    <lineage>
        <taxon>Eukaryota</taxon>
        <taxon>Haptista</taxon>
        <taxon>Haptophyta</taxon>
        <taxon>Prymnesiophyceae</taxon>
        <taxon>Prymnesiales</taxon>
        <taxon>Chrysochromulinaceae</taxon>
        <taxon>Chrysochromulina</taxon>
    </lineage>
</organism>
<dbReference type="PROSITE" id="PS00636">
    <property type="entry name" value="DNAJ_1"/>
    <property type="match status" value="1"/>
</dbReference>
<dbReference type="PANTHER" id="PTHR43948">
    <property type="entry name" value="DNAJ HOMOLOG SUBFAMILY B"/>
    <property type="match status" value="1"/>
</dbReference>
<dbReference type="CDD" id="cd06257">
    <property type="entry name" value="DnaJ"/>
    <property type="match status" value="1"/>
</dbReference>
<evidence type="ECO:0000259" key="2">
    <source>
        <dbReference type="PROSITE" id="PS50076"/>
    </source>
</evidence>
<evidence type="ECO:0000313" key="3">
    <source>
        <dbReference type="EMBL" id="KOO21704.1"/>
    </source>
</evidence>
<feature type="region of interest" description="Disordered" evidence="1">
    <location>
        <begin position="184"/>
        <end position="205"/>
    </location>
</feature>
<dbReference type="InterPro" id="IPR036869">
    <property type="entry name" value="J_dom_sf"/>
</dbReference>
<dbReference type="PRINTS" id="PR00625">
    <property type="entry name" value="JDOMAIN"/>
</dbReference>
<dbReference type="SUPFAM" id="SSF46565">
    <property type="entry name" value="Chaperone J-domain"/>
    <property type="match status" value="1"/>
</dbReference>
<dbReference type="Gene3D" id="1.10.287.110">
    <property type="entry name" value="DnaJ domain"/>
    <property type="match status" value="1"/>
</dbReference>
<evidence type="ECO:0000256" key="1">
    <source>
        <dbReference type="SAM" id="MobiDB-lite"/>
    </source>
</evidence>
<sequence length="363" mass="38334">MERITGDDYYAILGVKKDASEQEINKAYKKLAIKYHPDKNPGEHKELAEENFKKVSEAYEVLSNKEKRQTYDQFGRKGLNGAGMSGGGFSRGQAEEIFAQFFGGQDPFSVLFGQQANGGFAAGGPGAHFAFSTAGGPGMGGMGGMHGMHAGMGGMGGLPPEFAAMMGGMGGMRGMGGMGGMGGKGGGMGGGRRSRAAPEQPSVLPAGTPVCVHSLRGAAQHNGKAGKVEEYDPTSYRYLVNLADGEVLRIKLDNLVQQVTAHVVGMQNRAELNGQKATIAGYDAERDRYHADIAGVGRASLQLSNLILPAGTRGRVHGLTSDSGSKWNDKVGKVMGFDAEAGRYQLQMTADEQLRIKPQNLKL</sequence>
<evidence type="ECO:0000313" key="4">
    <source>
        <dbReference type="Proteomes" id="UP000037460"/>
    </source>
</evidence>
<dbReference type="GO" id="GO:0005737">
    <property type="term" value="C:cytoplasm"/>
    <property type="evidence" value="ECO:0007669"/>
    <property type="project" value="TreeGrafter"/>
</dbReference>
<dbReference type="EMBL" id="JWZX01003341">
    <property type="protein sequence ID" value="KOO21704.1"/>
    <property type="molecule type" value="Genomic_DNA"/>
</dbReference>
<proteinExistence type="predicted"/>
<protein>
    <submittedName>
        <fullName evidence="3">Chaperone protein</fullName>
    </submittedName>
</protein>
<dbReference type="GO" id="GO:0044183">
    <property type="term" value="F:protein folding chaperone"/>
    <property type="evidence" value="ECO:0007669"/>
    <property type="project" value="TreeGrafter"/>
</dbReference>
<dbReference type="PROSITE" id="PS50076">
    <property type="entry name" value="DNAJ_2"/>
    <property type="match status" value="1"/>
</dbReference>
<reference evidence="4" key="1">
    <citation type="journal article" date="2015" name="PLoS Genet.">
        <title>Genome Sequence and Transcriptome Analyses of Chrysochromulina tobin: Metabolic Tools for Enhanced Algal Fitness in the Prominent Order Prymnesiales (Haptophyceae).</title>
        <authorList>
            <person name="Hovde B.T."/>
            <person name="Deodato C.R."/>
            <person name="Hunsperger H.M."/>
            <person name="Ryken S.A."/>
            <person name="Yost W."/>
            <person name="Jha R.K."/>
            <person name="Patterson J."/>
            <person name="Monnat R.J. Jr."/>
            <person name="Barlow S.B."/>
            <person name="Starkenburg S.R."/>
            <person name="Cattolico R.A."/>
        </authorList>
    </citation>
    <scope>NUCLEOTIDE SEQUENCE</scope>
    <source>
        <strain evidence="4">CCMP291</strain>
    </source>
</reference>
<dbReference type="GO" id="GO:0051087">
    <property type="term" value="F:protein-folding chaperone binding"/>
    <property type="evidence" value="ECO:0007669"/>
    <property type="project" value="TreeGrafter"/>
</dbReference>
<dbReference type="OrthoDB" id="10250354at2759"/>
<accession>A0A0M0J510</accession>
<dbReference type="SMART" id="SM00271">
    <property type="entry name" value="DnaJ"/>
    <property type="match status" value="1"/>
</dbReference>
<dbReference type="Proteomes" id="UP000037460">
    <property type="component" value="Unassembled WGS sequence"/>
</dbReference>
<dbReference type="InterPro" id="IPR001623">
    <property type="entry name" value="DnaJ_domain"/>
</dbReference>